<comment type="caution">
    <text evidence="4">The sequence shown here is derived from an EMBL/GenBank/DDBJ whole genome shotgun (WGS) entry which is preliminary data.</text>
</comment>
<dbReference type="InterPro" id="IPR008965">
    <property type="entry name" value="CBM2/CBM3_carb-bd_dom_sf"/>
</dbReference>
<dbReference type="Pfam" id="PF00553">
    <property type="entry name" value="CBM_2"/>
    <property type="match status" value="1"/>
</dbReference>
<keyword evidence="2" id="KW-0812">Transmembrane</keyword>
<evidence type="ECO:0000256" key="2">
    <source>
        <dbReference type="SAM" id="Phobius"/>
    </source>
</evidence>
<feature type="transmembrane region" description="Helical" evidence="2">
    <location>
        <begin position="52"/>
        <end position="71"/>
    </location>
</feature>
<proteinExistence type="predicted"/>
<dbReference type="GO" id="GO:0004553">
    <property type="term" value="F:hydrolase activity, hydrolyzing O-glycosyl compounds"/>
    <property type="evidence" value="ECO:0007669"/>
    <property type="project" value="InterPro"/>
</dbReference>
<dbReference type="SUPFAM" id="SSF81296">
    <property type="entry name" value="E set domains"/>
    <property type="match status" value="1"/>
</dbReference>
<feature type="domain" description="CBM2" evidence="3">
    <location>
        <begin position="282"/>
        <end position="387"/>
    </location>
</feature>
<gene>
    <name evidence="4" type="ORF">KDL01_16760</name>
</gene>
<dbReference type="SUPFAM" id="SSF49384">
    <property type="entry name" value="Carbohydrate-binding domain"/>
    <property type="match status" value="1"/>
</dbReference>
<dbReference type="SMART" id="SM00637">
    <property type="entry name" value="CBD_II"/>
    <property type="match status" value="1"/>
</dbReference>
<dbReference type="CDD" id="cd21177">
    <property type="entry name" value="LPMO_AA10"/>
    <property type="match status" value="1"/>
</dbReference>
<dbReference type="InterPro" id="IPR004302">
    <property type="entry name" value="Cellulose/chitin-bd_N"/>
</dbReference>
<keyword evidence="4" id="KW-0560">Oxidoreductase</keyword>
<dbReference type="AlphaFoldDB" id="A0A941IR52"/>
<dbReference type="InterPro" id="IPR014756">
    <property type="entry name" value="Ig_E-set"/>
</dbReference>
<evidence type="ECO:0000256" key="1">
    <source>
        <dbReference type="ARBA" id="ARBA00022729"/>
    </source>
</evidence>
<evidence type="ECO:0000313" key="4">
    <source>
        <dbReference type="EMBL" id="MBR7834927.1"/>
    </source>
</evidence>
<accession>A0A941IR52</accession>
<keyword evidence="5" id="KW-1185">Reference proteome</keyword>
<keyword evidence="2" id="KW-1133">Transmembrane helix</keyword>
<dbReference type="InterPro" id="IPR001919">
    <property type="entry name" value="CBD2"/>
</dbReference>
<sequence length="387" mass="40850">MRGSIHPRSIPEIFSFTLRDSALTLNSTNPPAIPRGGLGTLRQRRRSLRSTLIATLCALAATVLFAAPASAHGAMETAGSRTFLCYEDALTSTGQLVPQNPACQAAVAESGTTPLYNWFAVGNRSGATSGETSQLIPDGSLCSGDSNYYDFSGFDQANANWPKTHLTSGATIQIKYDKWAAHPGTFSLYITKPTWDSTQPLTWEDLEPVPFSTATNPASVGDPGSIDSYYYWNATLPAGYTGYQIIYSIWARSDSTETFYGCSDVLFDGGTGQVTGIGDTVPVTNPVPCNATYSITSSWPGGFQAAVTVTNPTTATMYNWTVGWVMPDGETINSAWNGTLSQAGSLASVAAASWNNVLAAGASTSFGFTADYTGTPAQPSSISCQSP</sequence>
<dbReference type="PROSITE" id="PS51173">
    <property type="entry name" value="CBM2"/>
    <property type="match status" value="1"/>
</dbReference>
<dbReference type="Proteomes" id="UP000675781">
    <property type="component" value="Unassembled WGS sequence"/>
</dbReference>
<organism evidence="4 5">
    <name type="scientific">Actinospica durhamensis</name>
    <dbReference type="NCBI Taxonomy" id="1508375"/>
    <lineage>
        <taxon>Bacteria</taxon>
        <taxon>Bacillati</taxon>
        <taxon>Actinomycetota</taxon>
        <taxon>Actinomycetes</taxon>
        <taxon>Catenulisporales</taxon>
        <taxon>Actinospicaceae</taxon>
        <taxon>Actinospica</taxon>
    </lineage>
</organism>
<protein>
    <submittedName>
        <fullName evidence="4">Lytic polysaccharide monooxygenase</fullName>
    </submittedName>
</protein>
<evidence type="ECO:0000259" key="3">
    <source>
        <dbReference type="PROSITE" id="PS51173"/>
    </source>
</evidence>
<dbReference type="Pfam" id="PF03067">
    <property type="entry name" value="LPMO_10"/>
    <property type="match status" value="1"/>
</dbReference>
<dbReference type="GO" id="GO:0004497">
    <property type="term" value="F:monooxygenase activity"/>
    <property type="evidence" value="ECO:0007669"/>
    <property type="project" value="UniProtKB-KW"/>
</dbReference>
<dbReference type="Gene3D" id="2.70.50.50">
    <property type="entry name" value="chitin-binding protein cbp21"/>
    <property type="match status" value="1"/>
</dbReference>
<dbReference type="GO" id="GO:0005975">
    <property type="term" value="P:carbohydrate metabolic process"/>
    <property type="evidence" value="ECO:0007669"/>
    <property type="project" value="InterPro"/>
</dbReference>
<dbReference type="PANTHER" id="PTHR34823">
    <property type="entry name" value="GLCNAC-BINDING PROTEIN A"/>
    <property type="match status" value="1"/>
</dbReference>
<dbReference type="EMBL" id="JAGSOG010000076">
    <property type="protein sequence ID" value="MBR7834927.1"/>
    <property type="molecule type" value="Genomic_DNA"/>
</dbReference>
<dbReference type="PANTHER" id="PTHR34823:SF1">
    <property type="entry name" value="CHITIN-BINDING TYPE-4 DOMAIN-CONTAINING PROTEIN"/>
    <property type="match status" value="1"/>
</dbReference>
<name>A0A941IR52_9ACTN</name>
<dbReference type="Gene3D" id="2.60.40.290">
    <property type="match status" value="1"/>
</dbReference>
<dbReference type="InterPro" id="IPR051024">
    <property type="entry name" value="GlcNAc_Chitin_IntDeg"/>
</dbReference>
<reference evidence="4" key="1">
    <citation type="submission" date="2021-04" db="EMBL/GenBank/DDBJ databases">
        <title>Genome based classification of Actinospica acidithermotolerans sp. nov., an actinobacterium isolated from an Indonesian hot spring.</title>
        <authorList>
            <person name="Kusuma A.B."/>
            <person name="Putra K.E."/>
            <person name="Nafisah S."/>
            <person name="Loh J."/>
            <person name="Nouioui I."/>
            <person name="Goodfellow M."/>
        </authorList>
    </citation>
    <scope>NUCLEOTIDE SEQUENCE</scope>
    <source>
        <strain evidence="4">CSCA 57</strain>
    </source>
</reference>
<keyword evidence="4" id="KW-0503">Monooxygenase</keyword>
<dbReference type="GO" id="GO:0030247">
    <property type="term" value="F:polysaccharide binding"/>
    <property type="evidence" value="ECO:0007669"/>
    <property type="project" value="UniProtKB-UniRule"/>
</dbReference>
<evidence type="ECO:0000313" key="5">
    <source>
        <dbReference type="Proteomes" id="UP000675781"/>
    </source>
</evidence>
<keyword evidence="2" id="KW-0472">Membrane</keyword>
<dbReference type="InterPro" id="IPR012291">
    <property type="entry name" value="CBM2_carb-bd_dom_sf"/>
</dbReference>
<keyword evidence="1" id="KW-0732">Signal</keyword>